<dbReference type="Pfam" id="PF24517">
    <property type="entry name" value="CBM96"/>
    <property type="match status" value="1"/>
</dbReference>
<dbReference type="GO" id="GO:0008374">
    <property type="term" value="F:O-acyltransferase activity"/>
    <property type="evidence" value="ECO:0007669"/>
    <property type="project" value="InterPro"/>
</dbReference>
<accession>A0A1F6BUF1</accession>
<evidence type="ECO:0000313" key="7">
    <source>
        <dbReference type="Proteomes" id="UP000179014"/>
    </source>
</evidence>
<dbReference type="Proteomes" id="UP000179014">
    <property type="component" value="Unassembled WGS sequence"/>
</dbReference>
<feature type="domain" description="Carbohydrate-binding module family 96" evidence="5">
    <location>
        <begin position="114"/>
        <end position="247"/>
    </location>
</feature>
<dbReference type="STRING" id="1798474.A2118_01915"/>
<keyword evidence="3 4" id="KW-0732">Signal</keyword>
<comment type="subcellular location">
    <subcellularLocation>
        <location evidence="1">Secreted</location>
    </subcellularLocation>
</comment>
<gene>
    <name evidence="6" type="ORF">A2118_01915</name>
</gene>
<dbReference type="PANTHER" id="PTHR11440">
    <property type="entry name" value="LECITHIN-CHOLESTEROL ACYLTRANSFERASE-RELATED"/>
    <property type="match status" value="1"/>
</dbReference>
<dbReference type="NCBIfam" id="NF033679">
    <property type="entry name" value="DNRLRE_dom"/>
    <property type="match status" value="1"/>
</dbReference>
<dbReference type="GO" id="GO:0006629">
    <property type="term" value="P:lipid metabolic process"/>
    <property type="evidence" value="ECO:0007669"/>
    <property type="project" value="InterPro"/>
</dbReference>
<organism evidence="6 7">
    <name type="scientific">Candidatus Kaiserbacteria bacterium GWA2_50_9</name>
    <dbReference type="NCBI Taxonomy" id="1798474"/>
    <lineage>
        <taxon>Bacteria</taxon>
        <taxon>Candidatus Kaiseribacteriota</taxon>
    </lineage>
</organism>
<dbReference type="SUPFAM" id="SSF53474">
    <property type="entry name" value="alpha/beta-Hydrolases"/>
    <property type="match status" value="1"/>
</dbReference>
<proteinExistence type="predicted"/>
<protein>
    <recommendedName>
        <fullName evidence="5">Carbohydrate-binding module family 96 domain-containing protein</fullName>
    </recommendedName>
</protein>
<dbReference type="AlphaFoldDB" id="A0A1F6BUF1"/>
<dbReference type="InterPro" id="IPR003386">
    <property type="entry name" value="LACT/PDAT_acylTrfase"/>
</dbReference>
<evidence type="ECO:0000256" key="2">
    <source>
        <dbReference type="ARBA" id="ARBA00022525"/>
    </source>
</evidence>
<evidence type="ECO:0000256" key="3">
    <source>
        <dbReference type="ARBA" id="ARBA00022729"/>
    </source>
</evidence>
<dbReference type="Pfam" id="PF02450">
    <property type="entry name" value="LCAT"/>
    <property type="match status" value="1"/>
</dbReference>
<dbReference type="Gene3D" id="3.40.50.1820">
    <property type="entry name" value="alpha/beta hydrolase"/>
    <property type="match status" value="1"/>
</dbReference>
<feature type="chain" id="PRO_5009523185" description="Carbohydrate-binding module family 96 domain-containing protein" evidence="4">
    <location>
        <begin position="26"/>
        <end position="886"/>
    </location>
</feature>
<evidence type="ECO:0000256" key="4">
    <source>
        <dbReference type="SAM" id="SignalP"/>
    </source>
</evidence>
<reference evidence="6 7" key="1">
    <citation type="journal article" date="2016" name="Nat. Commun.">
        <title>Thousands of microbial genomes shed light on interconnected biogeochemical processes in an aquifer system.</title>
        <authorList>
            <person name="Anantharaman K."/>
            <person name="Brown C.T."/>
            <person name="Hug L.A."/>
            <person name="Sharon I."/>
            <person name="Castelle C.J."/>
            <person name="Probst A.J."/>
            <person name="Thomas B.C."/>
            <person name="Singh A."/>
            <person name="Wilkins M.J."/>
            <person name="Karaoz U."/>
            <person name="Brodie E.L."/>
            <person name="Williams K.H."/>
            <person name="Hubbard S.S."/>
            <person name="Banfield J.F."/>
        </authorList>
    </citation>
    <scope>NUCLEOTIDE SEQUENCE [LARGE SCALE GENOMIC DNA]</scope>
</reference>
<evidence type="ECO:0000259" key="5">
    <source>
        <dbReference type="Pfam" id="PF24517"/>
    </source>
</evidence>
<dbReference type="GO" id="GO:0005576">
    <property type="term" value="C:extracellular region"/>
    <property type="evidence" value="ECO:0007669"/>
    <property type="project" value="UniProtKB-SubCell"/>
</dbReference>
<name>A0A1F6BUF1_9BACT</name>
<sequence>MRAYTTVYILFASVFFLFVPSFALATTTPQTADKKIISEESSRASVSASASLIEISSSAVSNAVALTETTVILSPGNTWDIWTTSTYSYDGVKSYPGGGLDNDYLVVGGWGDLYYSLLRFDLAGLPADIVSARLELYSTRQRGAGNTPMFLDRITRSWDWWLQGTGRDLERLWWADRPTATQVASLPSPTQYAWYSIDITNLYRQWQDGTYPNYGIQLRPATVSNTWNEFFSSDYDNPEFLPRLVLTTEEPLCTQDCSSNVLFLPGIKGSVLKVNNDTVWPPSFWSDDLPELALTTGGDSVNPVVVDGVLETFYGTPIYSGFTAFMDELVASGTTTEEWKAFPYDWRFSPERILADGIQTPTGIVDTIEEIKTLAARSGTGKVTIIAHSMGGLLGKAIIKKLQDEGKENLIDSFIMIGTPQLGTPQAAASLLHGDDEGILAGFIVDSAMVRKIVQNFQSTYDLLPSPRYFDEVAEPIIVFDPNAVFTQAWRDYWGPAIDNYAEFFSFITGGGVSRTDPDFSQLHIPEILRTDLVEHARDFHAVYDTYAFPDSIRVVQVAGWGLPTVKAIEYKTRHFRQNYEPLFTREGDRTVVYPSAISSVADETYFFNIFDYNDTSTPDVQHRNLLDATAVKDLILSVLKGDTIAEIGFITETKPPVSEVGDQLIVSTHSPVILGAYDEDGHFSGINQNQDLGVDVLLITEDIPGSTFLAFGDSQYLFLSKEGSYTVAFSGTGSGPTDVDIENFTNDTPTLVATYSDIPVTASTSATFIANSASPQDAHIQIDSNSDGQVDIYIAPDNQSLTLNELLTNLKTVVQNLAVKDKLKTNLLKKIKNIEKKIAKQKNKKVSKAVMNFEKQIIKKWKKSKLSDADVAEIVRLLGQIESAL</sequence>
<comment type="caution">
    <text evidence="6">The sequence shown here is derived from an EMBL/GenBank/DDBJ whole genome shotgun (WGS) entry which is preliminary data.</text>
</comment>
<evidence type="ECO:0000256" key="1">
    <source>
        <dbReference type="ARBA" id="ARBA00004613"/>
    </source>
</evidence>
<dbReference type="InterPro" id="IPR055372">
    <property type="entry name" value="CBM96"/>
</dbReference>
<keyword evidence="2" id="KW-0964">Secreted</keyword>
<feature type="signal peptide" evidence="4">
    <location>
        <begin position="1"/>
        <end position="25"/>
    </location>
</feature>
<dbReference type="EMBL" id="MFKN01000030">
    <property type="protein sequence ID" value="OGG40530.1"/>
    <property type="molecule type" value="Genomic_DNA"/>
</dbReference>
<dbReference type="InterPro" id="IPR029058">
    <property type="entry name" value="AB_hydrolase_fold"/>
</dbReference>
<evidence type="ECO:0000313" key="6">
    <source>
        <dbReference type="EMBL" id="OGG40530.1"/>
    </source>
</evidence>